<protein>
    <submittedName>
        <fullName evidence="1">Uncharacterized protein</fullName>
    </submittedName>
</protein>
<organism evidence="1 2">
    <name type="scientific">Brevundimonas vesicularis</name>
    <name type="common">Pseudomonas vesicularis</name>
    <dbReference type="NCBI Taxonomy" id="41276"/>
    <lineage>
        <taxon>Bacteria</taxon>
        <taxon>Pseudomonadati</taxon>
        <taxon>Pseudomonadota</taxon>
        <taxon>Alphaproteobacteria</taxon>
        <taxon>Caulobacterales</taxon>
        <taxon>Caulobacteraceae</taxon>
        <taxon>Brevundimonas</taxon>
    </lineage>
</organism>
<dbReference type="AlphaFoldDB" id="A0A1Z3U529"/>
<dbReference type="Proteomes" id="UP000197050">
    <property type="component" value="Chromosome"/>
</dbReference>
<dbReference type="KEGG" id="bvc:CEP68_02115"/>
<evidence type="ECO:0000313" key="2">
    <source>
        <dbReference type="Proteomes" id="UP000197050"/>
    </source>
</evidence>
<proteinExistence type="predicted"/>
<gene>
    <name evidence="1" type="ORF">CEP68_02115</name>
</gene>
<reference evidence="2" key="1">
    <citation type="submission" date="2017-06" db="EMBL/GenBank/DDBJ databases">
        <title>FDA dAtabase for Regulatory Grade micrObial Sequences (FDA-ARGOS): Supporting development and validation of Infectious Disease Dx tests.</title>
        <authorList>
            <person name="Minogue T."/>
            <person name="Wolcott M."/>
            <person name="Wasieloski L."/>
            <person name="Aguilar W."/>
            <person name="Moore D."/>
            <person name="Tallon L."/>
            <person name="Sadzewicz L."/>
            <person name="Sengamalay N."/>
            <person name="Ott S."/>
            <person name="Godinez A."/>
            <person name="Nagaraj S."/>
            <person name="Nadendla S."/>
            <person name="Geyer C."/>
            <person name="Sichtig H."/>
        </authorList>
    </citation>
    <scope>NUCLEOTIDE SEQUENCE [LARGE SCALE GENOMIC DNA]</scope>
    <source>
        <strain evidence="2">FDAARGOS_289</strain>
    </source>
</reference>
<sequence>MRAQRQKIRDGFQKITDRARLEQPTTTEGQEWRAAFLELARMVDEQAGQEAVESRRLSHALTSVNLAVCQP</sequence>
<accession>A0A1Z3U529</accession>
<dbReference type="EMBL" id="CP022048">
    <property type="protein sequence ID" value="ASE38393.1"/>
    <property type="molecule type" value="Genomic_DNA"/>
</dbReference>
<name>A0A1Z3U529_BREVE</name>
<evidence type="ECO:0000313" key="1">
    <source>
        <dbReference type="EMBL" id="ASE38393.1"/>
    </source>
</evidence>